<dbReference type="Pfam" id="PF01411">
    <property type="entry name" value="tRNA-synt_2c"/>
    <property type="match status" value="1"/>
</dbReference>
<feature type="binding site" evidence="11">
    <location>
        <position position="768"/>
    </location>
    <ligand>
        <name>Zn(2+)</name>
        <dbReference type="ChEBI" id="CHEBI:29105"/>
    </ligand>
</feature>
<dbReference type="CDD" id="cd00673">
    <property type="entry name" value="AlaRS_core"/>
    <property type="match status" value="1"/>
</dbReference>
<feature type="binding site" evidence="11">
    <location>
        <position position="662"/>
    </location>
    <ligand>
        <name>Zn(2+)</name>
        <dbReference type="ChEBI" id="CHEBI:29105"/>
    </ligand>
</feature>
<comment type="cofactor">
    <cofactor evidence="11">
        <name>Zn(2+)</name>
        <dbReference type="ChEBI" id="CHEBI:29105"/>
    </cofactor>
    <text evidence="11">Binds 1 zinc ion per subunit.</text>
</comment>
<dbReference type="OMA" id="GFDMEME"/>
<dbReference type="Gene3D" id="3.10.310.40">
    <property type="match status" value="1"/>
</dbReference>
<dbReference type="GO" id="GO:0005739">
    <property type="term" value="C:mitochondrion"/>
    <property type="evidence" value="ECO:0007669"/>
    <property type="project" value="TreeGrafter"/>
</dbReference>
<dbReference type="FunFam" id="3.30.930.10:FF:000004">
    <property type="entry name" value="Alanine--tRNA ligase"/>
    <property type="match status" value="1"/>
</dbReference>
<dbReference type="Gene3D" id="3.30.980.10">
    <property type="entry name" value="Threonyl-trna Synthetase, Chain A, domain 2"/>
    <property type="match status" value="1"/>
</dbReference>
<dbReference type="GO" id="GO:0005524">
    <property type="term" value="F:ATP binding"/>
    <property type="evidence" value="ECO:0007669"/>
    <property type="project" value="UniProtKB-UniRule"/>
</dbReference>
<sequence>MWRRSAGAGGKWAVAGGRRVNGGGPSPQHLLLQLEAQRGLSTTSPSSRASSSASSSSAPGRGAGWVRGSFMDYMSRAGHEGRASAPLVPPRGDGSLLFVNAGMVPYKDSFLGRVVPPAPRVASVQKCVRAGGKHNDLDNVGHTARHHTFFEMLGNFSFGSYFKEDAIRLAWTYLTRELGLPKERLLVSVHHDDREAANIWHAQEGVPLDRIVYKYAKKWVVGDEDNFWSMGDGPGPCGPCTEIFWDQQQEVDGDRFLEIWNLVFMQYQRTESGELQPLDRPCVDTGMGLERIASVLQGVRENYDIDTIRGLVHGTRTILHDKFGGVHQPQAQLSPQESVALKVIVDHVRASCFLIGDGVIPSNVSRGYVLRRIIRRAARYANTLAPNRNQGLLADVGKLVIAQMGEAYPDLFTRQNVILHLIEKEEEAFLATLEQGLAYLQDALRNNPGTDLPPEVVIHLYIRLGFPIDLTHLIVKENNKTFDMNAVDRLMDEEREKSRAHAFSLSSSAPSSVKLGEGGVPTAVKEWMAEGIAPEFTGYARQVEEETSVVALLPDLQRRTLWLSISPCPFYGMAGGQVGDKGRLIVSGGSGKTLSELRLRVEDSLIPYEGGLVLRVKVDKGEQGQEVSEGELKELADMLIKGQVGLRAEVDDRHRRGVRAHHTATHLLHASLRQVLGTSIVQAGSLVDANRLRFDFTHHSPLTDDQLQRIEHNVREVIAADTPVATDMREYAKAVESGAMCLFSEKYPPVVRVVSVPGFSTELCSGTHAASTGEIRPFKITGQTSVALGIRRIEAVAAEAADQWYDAQYQYLSSLGRTLEVAPVKIEERVKRLLARERELEKEVGVLQRKLASSAANSSASQSLAGTYSGHPLAVHVYPEGDDDKVLAKKAEQLREKEPGSVHVVVSGRKVICTLATDQLPALKANKVLQDMLATVGGKGGGKEGMAQGFLASPDLASLQRWARLTTQ</sequence>
<dbReference type="Gene3D" id="3.30.930.10">
    <property type="entry name" value="Bira Bifunctional Protein, Domain 2"/>
    <property type="match status" value="1"/>
</dbReference>
<evidence type="ECO:0000259" key="13">
    <source>
        <dbReference type="PROSITE" id="PS50860"/>
    </source>
</evidence>
<comment type="similarity">
    <text evidence="1 11">Belongs to the class-II aminoacyl-tRNA synthetase family.</text>
</comment>
<dbReference type="GO" id="GO:0002161">
    <property type="term" value="F:aminoacyl-tRNA deacylase activity"/>
    <property type="evidence" value="ECO:0007669"/>
    <property type="project" value="TreeGrafter"/>
</dbReference>
<dbReference type="GO" id="GO:0004813">
    <property type="term" value="F:alanine-tRNA ligase activity"/>
    <property type="evidence" value="ECO:0007669"/>
    <property type="project" value="UniProtKB-UniRule"/>
</dbReference>
<dbReference type="HAMAP" id="MF_00036_B">
    <property type="entry name" value="Ala_tRNA_synth_B"/>
    <property type="match status" value="1"/>
</dbReference>
<dbReference type="SUPFAM" id="SSF55681">
    <property type="entry name" value="Class II aaRS and biotin synthetases"/>
    <property type="match status" value="1"/>
</dbReference>
<evidence type="ECO:0000256" key="4">
    <source>
        <dbReference type="ARBA" id="ARBA00022555"/>
    </source>
</evidence>
<keyword evidence="15" id="KW-1185">Reference proteome</keyword>
<dbReference type="GO" id="GO:0006419">
    <property type="term" value="P:alanyl-tRNA aminoacylation"/>
    <property type="evidence" value="ECO:0007669"/>
    <property type="project" value="InterPro"/>
</dbReference>
<evidence type="ECO:0000313" key="14">
    <source>
        <dbReference type="EMBL" id="ELR18251.1"/>
    </source>
</evidence>
<dbReference type="PRINTS" id="PR00980">
    <property type="entry name" value="TRNASYNTHALA"/>
</dbReference>
<reference evidence="14 15" key="1">
    <citation type="journal article" date="2013" name="Genome Biol.">
        <title>Genome of Acanthamoeba castellanii highlights extensive lateral gene transfer and early evolution of tyrosine kinase signaling.</title>
        <authorList>
            <person name="Clarke M."/>
            <person name="Lohan A.J."/>
            <person name="Liu B."/>
            <person name="Lagkouvardos I."/>
            <person name="Roy S."/>
            <person name="Zafar N."/>
            <person name="Bertelli C."/>
            <person name="Schilde C."/>
            <person name="Kianianmomeni A."/>
            <person name="Burglin T.R."/>
            <person name="Frech C."/>
            <person name="Turcotte B."/>
            <person name="Kopec K.O."/>
            <person name="Synnott J.M."/>
            <person name="Choo C."/>
            <person name="Paponov I."/>
            <person name="Finkler A."/>
            <person name="Soon Heng Tan C."/>
            <person name="Hutchins A.P."/>
            <person name="Weinmeier T."/>
            <person name="Rattei T."/>
            <person name="Chu J.S."/>
            <person name="Gimenez G."/>
            <person name="Irimia M."/>
            <person name="Rigden D.J."/>
            <person name="Fitzpatrick D.A."/>
            <person name="Lorenzo-Morales J."/>
            <person name="Bateman A."/>
            <person name="Chiu C.H."/>
            <person name="Tang P."/>
            <person name="Hegemann P."/>
            <person name="Fromm H."/>
            <person name="Raoult D."/>
            <person name="Greub G."/>
            <person name="Miranda-Saavedra D."/>
            <person name="Chen N."/>
            <person name="Nash P."/>
            <person name="Ginger M.L."/>
            <person name="Horn M."/>
            <person name="Schaap P."/>
            <person name="Caler L."/>
            <person name="Loftus B."/>
        </authorList>
    </citation>
    <scope>NUCLEOTIDE SEQUENCE [LARGE SCALE GENOMIC DNA]</scope>
    <source>
        <strain evidence="14 15">Neff</strain>
    </source>
</reference>
<dbReference type="Gene3D" id="6.10.250.550">
    <property type="match status" value="1"/>
</dbReference>
<dbReference type="GO" id="GO:0008270">
    <property type="term" value="F:zinc ion binding"/>
    <property type="evidence" value="ECO:0007669"/>
    <property type="project" value="UniProtKB-UniRule"/>
</dbReference>
<dbReference type="PANTHER" id="PTHR11777:SF9">
    <property type="entry name" value="ALANINE--TRNA LIGASE, CYTOPLASMIC"/>
    <property type="match status" value="1"/>
</dbReference>
<dbReference type="SMART" id="SM00863">
    <property type="entry name" value="tRNA_SAD"/>
    <property type="match status" value="1"/>
</dbReference>
<evidence type="ECO:0000256" key="1">
    <source>
        <dbReference type="ARBA" id="ARBA00008226"/>
    </source>
</evidence>
<dbReference type="STRING" id="1257118.L8H1I8"/>
<dbReference type="InterPro" id="IPR050058">
    <property type="entry name" value="Ala-tRNA_ligase"/>
</dbReference>
<dbReference type="VEuPathDB" id="AmoebaDB:ACA1_370040"/>
<organism evidence="14 15">
    <name type="scientific">Acanthamoeba castellanii (strain ATCC 30010 / Neff)</name>
    <dbReference type="NCBI Taxonomy" id="1257118"/>
    <lineage>
        <taxon>Eukaryota</taxon>
        <taxon>Amoebozoa</taxon>
        <taxon>Discosea</taxon>
        <taxon>Longamoebia</taxon>
        <taxon>Centramoebida</taxon>
        <taxon>Acanthamoebidae</taxon>
        <taxon>Acanthamoeba</taxon>
    </lineage>
</organism>
<evidence type="ECO:0000256" key="3">
    <source>
        <dbReference type="ARBA" id="ARBA00017959"/>
    </source>
</evidence>
<evidence type="ECO:0000256" key="10">
    <source>
        <dbReference type="ARBA" id="ARBA00023146"/>
    </source>
</evidence>
<gene>
    <name evidence="14" type="ORF">ACA1_370040</name>
</gene>
<evidence type="ECO:0000256" key="8">
    <source>
        <dbReference type="ARBA" id="ARBA00022884"/>
    </source>
</evidence>
<evidence type="ECO:0000313" key="15">
    <source>
        <dbReference type="Proteomes" id="UP000011083"/>
    </source>
</evidence>
<keyword evidence="11" id="KW-0479">Metal-binding</keyword>
<dbReference type="InterPro" id="IPR023033">
    <property type="entry name" value="Ala_tRNA_ligase_euk/bac"/>
</dbReference>
<name>L8H1I8_ACACF</name>
<accession>L8H1I8</accession>
<dbReference type="OrthoDB" id="2423964at2759"/>
<dbReference type="Pfam" id="PF02272">
    <property type="entry name" value="DHHA1"/>
    <property type="match status" value="1"/>
</dbReference>
<dbReference type="GeneID" id="14919052"/>
<dbReference type="PANTHER" id="PTHR11777">
    <property type="entry name" value="ALANYL-TRNA SYNTHETASE"/>
    <property type="match status" value="1"/>
</dbReference>
<evidence type="ECO:0000256" key="7">
    <source>
        <dbReference type="ARBA" id="ARBA00022840"/>
    </source>
</evidence>
<keyword evidence="6 11" id="KW-0547">Nucleotide-binding</keyword>
<keyword evidence="5 11" id="KW-0436">Ligase</keyword>
<dbReference type="InterPro" id="IPR002318">
    <property type="entry name" value="Ala-tRNA-lgiase_IIc"/>
</dbReference>
<proteinExistence type="inferred from homology"/>
<evidence type="ECO:0000256" key="5">
    <source>
        <dbReference type="ARBA" id="ARBA00022598"/>
    </source>
</evidence>
<dbReference type="GO" id="GO:0000049">
    <property type="term" value="F:tRNA binding"/>
    <property type="evidence" value="ECO:0007669"/>
    <property type="project" value="UniProtKB-KW"/>
</dbReference>
<dbReference type="InterPro" id="IPR018162">
    <property type="entry name" value="Ala-tRNA-ligase_IIc_anticod-bd"/>
</dbReference>
<dbReference type="InterPro" id="IPR003156">
    <property type="entry name" value="DHHA1_dom"/>
</dbReference>
<dbReference type="InterPro" id="IPR012947">
    <property type="entry name" value="tRNA_SAD"/>
</dbReference>
<dbReference type="Proteomes" id="UP000011083">
    <property type="component" value="Unassembled WGS sequence"/>
</dbReference>
<dbReference type="SUPFAM" id="SSF55186">
    <property type="entry name" value="ThrRS/AlaRS common domain"/>
    <property type="match status" value="1"/>
</dbReference>
<dbReference type="InterPro" id="IPR018165">
    <property type="entry name" value="Ala-tRNA-synth_IIc_core"/>
</dbReference>
<comment type="function">
    <text evidence="11">Catalyzes the attachment of alanine to tRNA(Ala) in a two-step reaction: alanine is first activated by ATP to form Ala-AMP and then transferred to the acceptor end of tRNA(Ala). Also edits incorrectly charged tRNA(Ala) via its editing domain.</text>
</comment>
<keyword evidence="7 11" id="KW-0067">ATP-binding</keyword>
<dbReference type="KEGG" id="acan:ACA1_370040"/>
<dbReference type="Pfam" id="PF07973">
    <property type="entry name" value="tRNA_SAD"/>
    <property type="match status" value="1"/>
</dbReference>
<evidence type="ECO:0000256" key="9">
    <source>
        <dbReference type="ARBA" id="ARBA00022917"/>
    </source>
</evidence>
<keyword evidence="4 11" id="KW-0820">tRNA-binding</keyword>
<feature type="binding site" evidence="11">
    <location>
        <position position="764"/>
    </location>
    <ligand>
        <name>Zn(2+)</name>
        <dbReference type="ChEBI" id="CHEBI:29105"/>
    </ligand>
</feature>
<dbReference type="RefSeq" id="XP_004340271.1">
    <property type="nucleotide sequence ID" value="XM_004340223.1"/>
</dbReference>
<keyword evidence="10 11" id="KW-0030">Aminoacyl-tRNA synthetase</keyword>
<dbReference type="NCBIfam" id="TIGR00344">
    <property type="entry name" value="alaS"/>
    <property type="match status" value="1"/>
</dbReference>
<evidence type="ECO:0000256" key="11">
    <source>
        <dbReference type="HAMAP-Rule" id="MF_03133"/>
    </source>
</evidence>
<evidence type="ECO:0000256" key="12">
    <source>
        <dbReference type="SAM" id="MobiDB-lite"/>
    </source>
</evidence>
<dbReference type="EMBL" id="KB007960">
    <property type="protein sequence ID" value="ELR18251.1"/>
    <property type="molecule type" value="Genomic_DNA"/>
</dbReference>
<evidence type="ECO:0000256" key="2">
    <source>
        <dbReference type="ARBA" id="ARBA00013168"/>
    </source>
</evidence>
<comment type="catalytic activity">
    <reaction evidence="11">
        <text>tRNA(Ala) + L-alanine + ATP = L-alanyl-tRNA(Ala) + AMP + diphosphate</text>
        <dbReference type="Rhea" id="RHEA:12540"/>
        <dbReference type="Rhea" id="RHEA-COMP:9657"/>
        <dbReference type="Rhea" id="RHEA-COMP:9923"/>
        <dbReference type="ChEBI" id="CHEBI:30616"/>
        <dbReference type="ChEBI" id="CHEBI:33019"/>
        <dbReference type="ChEBI" id="CHEBI:57972"/>
        <dbReference type="ChEBI" id="CHEBI:78442"/>
        <dbReference type="ChEBI" id="CHEBI:78497"/>
        <dbReference type="ChEBI" id="CHEBI:456215"/>
        <dbReference type="EC" id="6.1.1.7"/>
    </reaction>
</comment>
<dbReference type="AlphaFoldDB" id="L8H1I8"/>
<feature type="domain" description="Alanyl-transfer RNA synthetases family profile" evidence="13">
    <location>
        <begin position="61"/>
        <end position="807"/>
    </location>
</feature>
<keyword evidence="8 11" id="KW-0694">RNA-binding</keyword>
<dbReference type="InterPro" id="IPR045864">
    <property type="entry name" value="aa-tRNA-synth_II/BPL/LPL"/>
</dbReference>
<dbReference type="PROSITE" id="PS50860">
    <property type="entry name" value="AA_TRNA_LIGASE_II_ALA"/>
    <property type="match status" value="1"/>
</dbReference>
<dbReference type="InterPro" id="IPR018163">
    <property type="entry name" value="Thr/Ala-tRNA-synth_IIc_edit"/>
</dbReference>
<dbReference type="SUPFAM" id="SSF101353">
    <property type="entry name" value="Putative anticodon-binding domain of alanyl-tRNA synthetase (AlaRS)"/>
    <property type="match status" value="1"/>
</dbReference>
<dbReference type="EC" id="6.1.1.7" evidence="2"/>
<feature type="compositionally biased region" description="Low complexity" evidence="12">
    <location>
        <begin position="41"/>
        <end position="60"/>
    </location>
</feature>
<dbReference type="Gene3D" id="3.30.54.20">
    <property type="match status" value="1"/>
</dbReference>
<keyword evidence="11" id="KW-0862">Zinc</keyword>
<protein>
    <recommendedName>
        <fullName evidence="3">Alanine--tRNA ligase</fullName>
        <ecNumber evidence="2">6.1.1.7</ecNumber>
    </recommendedName>
</protein>
<evidence type="ECO:0000256" key="6">
    <source>
        <dbReference type="ARBA" id="ARBA00022741"/>
    </source>
</evidence>
<feature type="region of interest" description="Disordered" evidence="12">
    <location>
        <begin position="1"/>
        <end position="61"/>
    </location>
</feature>
<keyword evidence="9 11" id="KW-0648">Protein biosynthesis</keyword>
<feature type="binding site" evidence="11">
    <location>
        <position position="666"/>
    </location>
    <ligand>
        <name>Zn(2+)</name>
        <dbReference type="ChEBI" id="CHEBI:29105"/>
    </ligand>
</feature>
<dbReference type="InterPro" id="IPR018164">
    <property type="entry name" value="Ala-tRNA-synth_IIc_N"/>
</dbReference>
<comment type="subunit">
    <text evidence="11">Monomer.</text>
</comment>
<dbReference type="FunFam" id="3.30.980.10:FF:000004">
    <property type="entry name" value="Alanine--tRNA ligase, cytoplasmic"/>
    <property type="match status" value="1"/>
</dbReference>
<comment type="domain">
    <text evidence="11">Consists of three domains; the N-terminal catalytic domain, the editing domain and the C-terminal C-Ala domain. The editing domain removes incorrectly charged amino acids, while the C-Ala domain, along with tRNA(Ala), serves as a bridge to cooperatively bring together the editing and aminoacylation centers thus stimulating deacylation of misacylated tRNAs.</text>
</comment>